<dbReference type="PANTHER" id="PTHR43794:SF11">
    <property type="entry name" value="AMIDOHYDROLASE-RELATED DOMAIN-CONTAINING PROTEIN"/>
    <property type="match status" value="1"/>
</dbReference>
<evidence type="ECO:0000313" key="5">
    <source>
        <dbReference type="Proteomes" id="UP001629230"/>
    </source>
</evidence>
<dbReference type="InterPro" id="IPR011059">
    <property type="entry name" value="Metal-dep_hydrolase_composite"/>
</dbReference>
<dbReference type="Proteomes" id="UP001629230">
    <property type="component" value="Unassembled WGS sequence"/>
</dbReference>
<dbReference type="SUPFAM" id="SSF51338">
    <property type="entry name" value="Composite domain of metallo-dependent hydrolases"/>
    <property type="match status" value="2"/>
</dbReference>
<protein>
    <submittedName>
        <fullName evidence="4">Amidohydrolase family protein</fullName>
    </submittedName>
</protein>
<dbReference type="InterPro" id="IPR032466">
    <property type="entry name" value="Metal_Hydrolase"/>
</dbReference>
<evidence type="ECO:0000256" key="2">
    <source>
        <dbReference type="ARBA" id="ARBA00022801"/>
    </source>
</evidence>
<reference evidence="4 5" key="1">
    <citation type="journal article" date="2024" name="Chem. Sci.">
        <title>Discovery of megapolipeptins by genome mining of a Burkholderiales bacteria collection.</title>
        <authorList>
            <person name="Paulo B.S."/>
            <person name="Recchia M.J.J."/>
            <person name="Lee S."/>
            <person name="Fergusson C.H."/>
            <person name="Romanowski S.B."/>
            <person name="Hernandez A."/>
            <person name="Krull N."/>
            <person name="Liu D.Y."/>
            <person name="Cavanagh H."/>
            <person name="Bos A."/>
            <person name="Gray C.A."/>
            <person name="Murphy B.T."/>
            <person name="Linington R.G."/>
            <person name="Eustaquio A.S."/>
        </authorList>
    </citation>
    <scope>NUCLEOTIDE SEQUENCE [LARGE SCALE GENOMIC DNA]</scope>
    <source>
        <strain evidence="4 5">RL17-350-BIC-A</strain>
    </source>
</reference>
<dbReference type="EMBL" id="JAQQEZ010000068">
    <property type="protein sequence ID" value="MFM0007761.1"/>
    <property type="molecule type" value="Genomic_DNA"/>
</dbReference>
<dbReference type="Gene3D" id="2.30.40.10">
    <property type="entry name" value="Urease, subunit C, domain 1"/>
    <property type="match status" value="1"/>
</dbReference>
<keyword evidence="5" id="KW-1185">Reference proteome</keyword>
<comment type="caution">
    <text evidence="4">The sequence shown here is derived from an EMBL/GenBank/DDBJ whole genome shotgun (WGS) entry which is preliminary data.</text>
</comment>
<dbReference type="InterPro" id="IPR006680">
    <property type="entry name" value="Amidohydro-rel"/>
</dbReference>
<dbReference type="SUPFAM" id="SSF51556">
    <property type="entry name" value="Metallo-dependent hydrolases"/>
    <property type="match status" value="1"/>
</dbReference>
<proteinExistence type="inferred from homology"/>
<gene>
    <name evidence="4" type="ORF">PQR57_43370</name>
</gene>
<comment type="similarity">
    <text evidence="1">Belongs to the metallo-dependent hydrolases superfamily. ATZ/TRZ family.</text>
</comment>
<feature type="domain" description="Amidohydrolase-related" evidence="3">
    <location>
        <begin position="61"/>
        <end position="416"/>
    </location>
</feature>
<evidence type="ECO:0000313" key="4">
    <source>
        <dbReference type="EMBL" id="MFM0007761.1"/>
    </source>
</evidence>
<dbReference type="InterPro" id="IPR050287">
    <property type="entry name" value="MTA/SAH_deaminase"/>
</dbReference>
<dbReference type="RefSeq" id="WP_408182511.1">
    <property type="nucleotide sequence ID" value="NZ_JAQQEZ010000068.1"/>
</dbReference>
<dbReference type="Gene3D" id="3.20.20.140">
    <property type="entry name" value="Metal-dependent hydrolases"/>
    <property type="match status" value="1"/>
</dbReference>
<evidence type="ECO:0000259" key="3">
    <source>
        <dbReference type="Pfam" id="PF01979"/>
    </source>
</evidence>
<organism evidence="4 5">
    <name type="scientific">Paraburkholderia dipogonis</name>
    <dbReference type="NCBI Taxonomy" id="1211383"/>
    <lineage>
        <taxon>Bacteria</taxon>
        <taxon>Pseudomonadati</taxon>
        <taxon>Pseudomonadota</taxon>
        <taxon>Betaproteobacteria</taxon>
        <taxon>Burkholderiales</taxon>
        <taxon>Burkholderiaceae</taxon>
        <taxon>Paraburkholderia</taxon>
    </lineage>
</organism>
<dbReference type="Pfam" id="PF01979">
    <property type="entry name" value="Amidohydro_1"/>
    <property type="match status" value="1"/>
</dbReference>
<sequence>MSMHDAPVSNGPLDLLIADATLIFADGSARAAQLGIRGAHIAYLGDARPAATRTLSLPGRVVTPGFVNAHYHAGLNFVRGVAPDCGFAPSYTPGLPQASWLDAEEALALSRLGALEALRAGCTTLADSFVHAEATVEGIAQTGVRVFASQRLADVDFASVLAGERRFDRARGERQLERAAAFVARWAGQANGRIQAHLTAHAPDTCSVALLEDIATLARRHDLPISTHLAQSTDEVDWVRQQHGRSPVELLDEIGLLDGRLLAGHCIHVDDADIARLGRSGAHVVHIPLGNAISGRIAPTRRLLDAGAPLCLATDTMHGDMIEVMRWALAMGRLQAGAVGNDWQPSDVFAMATRHGAAALGWDARLGTLEVGRLADLAIIDFRQLHLTPRIDPLGNLVHNATGSDVECVIVDGRLVIEQGRALCVDEQQIRADAQRAVDAVWRRCPNPLRPYPSVSTIRS</sequence>
<name>A0ABW9B782_9BURK</name>
<keyword evidence="2" id="KW-0378">Hydrolase</keyword>
<accession>A0ABW9B782</accession>
<evidence type="ECO:0000256" key="1">
    <source>
        <dbReference type="ARBA" id="ARBA00006745"/>
    </source>
</evidence>
<dbReference type="PANTHER" id="PTHR43794">
    <property type="entry name" value="AMINOHYDROLASE SSNA-RELATED"/>
    <property type="match status" value="1"/>
</dbReference>